<dbReference type="AlphaFoldDB" id="A0A1I5KJG3"/>
<organism evidence="4 5">
    <name type="scientific">Cohaesibacter marisflavi</name>
    <dbReference type="NCBI Taxonomy" id="655353"/>
    <lineage>
        <taxon>Bacteria</taxon>
        <taxon>Pseudomonadati</taxon>
        <taxon>Pseudomonadota</taxon>
        <taxon>Alphaproteobacteria</taxon>
        <taxon>Hyphomicrobiales</taxon>
        <taxon>Cohaesibacteraceae</taxon>
    </lineage>
</organism>
<keyword evidence="3" id="KW-1133">Transmembrane helix</keyword>
<dbReference type="Gene3D" id="1.20.120.1760">
    <property type="match status" value="1"/>
</dbReference>
<dbReference type="PROSITE" id="PS00379">
    <property type="entry name" value="CDP_ALCOHOL_P_TRANSF"/>
    <property type="match status" value="1"/>
</dbReference>
<dbReference type="Pfam" id="PF01066">
    <property type="entry name" value="CDP-OH_P_transf"/>
    <property type="match status" value="1"/>
</dbReference>
<evidence type="ECO:0000256" key="3">
    <source>
        <dbReference type="SAM" id="Phobius"/>
    </source>
</evidence>
<name>A0A1I5KJG3_9HYPH</name>
<evidence type="ECO:0000256" key="1">
    <source>
        <dbReference type="ARBA" id="ARBA00022679"/>
    </source>
</evidence>
<dbReference type="GO" id="GO:0016780">
    <property type="term" value="F:phosphotransferase activity, for other substituted phosphate groups"/>
    <property type="evidence" value="ECO:0007669"/>
    <property type="project" value="InterPro"/>
</dbReference>
<dbReference type="Proteomes" id="UP000199236">
    <property type="component" value="Unassembled WGS sequence"/>
</dbReference>
<dbReference type="InterPro" id="IPR043130">
    <property type="entry name" value="CDP-OH_PTrfase_TM_dom"/>
</dbReference>
<feature type="transmembrane region" description="Helical" evidence="3">
    <location>
        <begin position="121"/>
        <end position="141"/>
    </location>
</feature>
<feature type="transmembrane region" description="Helical" evidence="3">
    <location>
        <begin position="61"/>
        <end position="80"/>
    </location>
</feature>
<sequence length="267" mass="29094">MGNVMKHFVIEASGAGRHALDPVLFRRLKINALAILAVLFGLALGAYYIAAPHLALTEEAIIPAAFLLLVIFSLVLRGLPNHPHQRFGVANVVTSFRAVIVCLVAATVFCARDLSDASSPLWLLVGLVGFALLLDGVDGYLARTLNLVSELGARFDMEVDALLLLVLSIAVYMLDKAGVWVIAIGMMRYCFVFAQIFFPSLKQDLSASFRRKLVCVIQGGVLCFCLMPVVSPHLSGSLAFMALALLSYSFGVDTLHLLRKDEMERVR</sequence>
<dbReference type="InterPro" id="IPR000462">
    <property type="entry name" value="CDP-OH_P_trans"/>
</dbReference>
<dbReference type="STRING" id="655353.SAMN04488056_11439"/>
<dbReference type="InterPro" id="IPR048254">
    <property type="entry name" value="CDP_ALCOHOL_P_TRANSF_CS"/>
</dbReference>
<dbReference type="EMBL" id="FOVR01000014">
    <property type="protein sequence ID" value="SFO85158.1"/>
    <property type="molecule type" value="Genomic_DNA"/>
</dbReference>
<proteinExistence type="inferred from homology"/>
<feature type="transmembrane region" description="Helical" evidence="3">
    <location>
        <begin position="153"/>
        <end position="174"/>
    </location>
</feature>
<protein>
    <submittedName>
        <fullName evidence="4">Phosphatidylglycerophosphate synthase</fullName>
    </submittedName>
</protein>
<reference evidence="4 5" key="1">
    <citation type="submission" date="2016-10" db="EMBL/GenBank/DDBJ databases">
        <authorList>
            <person name="de Groot N.N."/>
        </authorList>
    </citation>
    <scope>NUCLEOTIDE SEQUENCE [LARGE SCALE GENOMIC DNA]</scope>
    <source>
        <strain evidence="4 5">CGMCC 1.9157</strain>
    </source>
</reference>
<keyword evidence="5" id="KW-1185">Reference proteome</keyword>
<evidence type="ECO:0000256" key="2">
    <source>
        <dbReference type="RuleBase" id="RU003750"/>
    </source>
</evidence>
<comment type="similarity">
    <text evidence="2">Belongs to the CDP-alcohol phosphatidyltransferase class-I family.</text>
</comment>
<dbReference type="GO" id="GO:0016020">
    <property type="term" value="C:membrane"/>
    <property type="evidence" value="ECO:0007669"/>
    <property type="project" value="InterPro"/>
</dbReference>
<evidence type="ECO:0000313" key="5">
    <source>
        <dbReference type="Proteomes" id="UP000199236"/>
    </source>
</evidence>
<keyword evidence="1 2" id="KW-0808">Transferase</keyword>
<dbReference type="GO" id="GO:0008654">
    <property type="term" value="P:phospholipid biosynthetic process"/>
    <property type="evidence" value="ECO:0007669"/>
    <property type="project" value="InterPro"/>
</dbReference>
<gene>
    <name evidence="4" type="ORF">SAMN04488056_11439</name>
</gene>
<feature type="transmembrane region" description="Helical" evidence="3">
    <location>
        <begin position="30"/>
        <end position="49"/>
    </location>
</feature>
<feature type="transmembrane region" description="Helical" evidence="3">
    <location>
        <begin position="237"/>
        <end position="258"/>
    </location>
</feature>
<accession>A0A1I5KJG3</accession>
<evidence type="ECO:0000313" key="4">
    <source>
        <dbReference type="EMBL" id="SFO85158.1"/>
    </source>
</evidence>
<feature type="transmembrane region" description="Helical" evidence="3">
    <location>
        <begin position="87"/>
        <end position="109"/>
    </location>
</feature>
<keyword evidence="3" id="KW-0472">Membrane</keyword>
<keyword evidence="3" id="KW-0812">Transmembrane</keyword>